<dbReference type="GO" id="GO:0006014">
    <property type="term" value="P:D-ribose metabolic process"/>
    <property type="evidence" value="ECO:0007669"/>
    <property type="project" value="TreeGrafter"/>
</dbReference>
<keyword evidence="10" id="KW-1185">Reference proteome</keyword>
<dbReference type="GO" id="GO:0004751">
    <property type="term" value="F:ribose-5-phosphate isomerase activity"/>
    <property type="evidence" value="ECO:0007669"/>
    <property type="project" value="UniProtKB-EC"/>
</dbReference>
<proteinExistence type="inferred from homology"/>
<protein>
    <recommendedName>
        <fullName evidence="5">Ribose-5-phosphate isomerase</fullName>
        <ecNumber evidence="4">5.3.1.6</ecNumber>
    </recommendedName>
    <alternativeName>
        <fullName evidence="8">D-ribose-5-phosphate ketol-isomerase</fullName>
    </alternativeName>
    <alternativeName>
        <fullName evidence="7">Phosphoriboisomerase</fullName>
    </alternativeName>
</protein>
<dbReference type="InterPro" id="IPR037171">
    <property type="entry name" value="NagB/RpiA_transferase-like"/>
</dbReference>
<evidence type="ECO:0000313" key="10">
    <source>
        <dbReference type="Proteomes" id="UP000398389"/>
    </source>
</evidence>
<dbReference type="CDD" id="cd01398">
    <property type="entry name" value="RPI_A"/>
    <property type="match status" value="1"/>
</dbReference>
<organism evidence="9 10">
    <name type="scientific">Magnusiomyces paraingens</name>
    <dbReference type="NCBI Taxonomy" id="2606893"/>
    <lineage>
        <taxon>Eukaryota</taxon>
        <taxon>Fungi</taxon>
        <taxon>Dikarya</taxon>
        <taxon>Ascomycota</taxon>
        <taxon>Saccharomycotina</taxon>
        <taxon>Dipodascomycetes</taxon>
        <taxon>Dipodascales</taxon>
        <taxon>Dipodascaceae</taxon>
        <taxon>Magnusiomyces</taxon>
    </lineage>
</organism>
<dbReference type="FunFam" id="3.30.70.260:FF:000018">
    <property type="entry name" value="Ribose-5-phosphate isomerase A"/>
    <property type="match status" value="1"/>
</dbReference>
<dbReference type="PANTHER" id="PTHR11934:SF0">
    <property type="entry name" value="RIBOSE-5-PHOSPHATE ISOMERASE"/>
    <property type="match status" value="1"/>
</dbReference>
<dbReference type="OrthoDB" id="1555531at2759"/>
<dbReference type="SUPFAM" id="SSF100950">
    <property type="entry name" value="NagB/RpiA/CoA transferase-like"/>
    <property type="match status" value="1"/>
</dbReference>
<dbReference type="GO" id="GO:0009052">
    <property type="term" value="P:pentose-phosphate shunt, non-oxidative branch"/>
    <property type="evidence" value="ECO:0007669"/>
    <property type="project" value="InterPro"/>
</dbReference>
<evidence type="ECO:0000256" key="6">
    <source>
        <dbReference type="ARBA" id="ARBA00023235"/>
    </source>
</evidence>
<sequence>MSKPTDLVEQAKQAAAYKAVDLHFPESPKVIGIGSGSTVVYVVERIAQLAQAKPEIAKNVIFVPTGFQSKQLLQDAGLIVGSIDSYAVGDLDVAFDGADEVDPQLNCIKGGGACQFQEKLVSLCARKFVLVADYRKKSDALGVSWTQGVPIEVVGMAYRKVTADLLSPEFGAKKVTLRMGGKAKAGPIVTDNGNFVLDADFGAIDAARVPILDKAIKTLVGVVETGLFVNADIAYFGESDGSFSTREKSA</sequence>
<evidence type="ECO:0000313" key="9">
    <source>
        <dbReference type="EMBL" id="VVT56486.1"/>
    </source>
</evidence>
<evidence type="ECO:0000256" key="7">
    <source>
        <dbReference type="ARBA" id="ARBA00029734"/>
    </source>
</evidence>
<dbReference type="AlphaFoldDB" id="A0A5E8C5L0"/>
<keyword evidence="6" id="KW-0413">Isomerase</keyword>
<evidence type="ECO:0000256" key="4">
    <source>
        <dbReference type="ARBA" id="ARBA00011959"/>
    </source>
</evidence>
<name>A0A5E8C5L0_9ASCO</name>
<comment type="catalytic activity">
    <reaction evidence="1">
        <text>aldehydo-D-ribose 5-phosphate = D-ribulose 5-phosphate</text>
        <dbReference type="Rhea" id="RHEA:14657"/>
        <dbReference type="ChEBI" id="CHEBI:58121"/>
        <dbReference type="ChEBI" id="CHEBI:58273"/>
        <dbReference type="EC" id="5.3.1.6"/>
    </reaction>
</comment>
<dbReference type="FunFam" id="3.40.50.1360:FF:000014">
    <property type="entry name" value="Ribose 5-phosphate isomerase"/>
    <property type="match status" value="1"/>
</dbReference>
<dbReference type="GeneID" id="43583910"/>
<dbReference type="GO" id="GO:0005737">
    <property type="term" value="C:cytoplasm"/>
    <property type="evidence" value="ECO:0007669"/>
    <property type="project" value="TreeGrafter"/>
</dbReference>
<evidence type="ECO:0000256" key="2">
    <source>
        <dbReference type="ARBA" id="ARBA00004988"/>
    </source>
</evidence>
<comment type="similarity">
    <text evidence="3">Belongs to the ribose 5-phosphate isomerase family.</text>
</comment>
<dbReference type="EC" id="5.3.1.6" evidence="4"/>
<dbReference type="UniPathway" id="UPA00115">
    <property type="reaction ID" value="UER00412"/>
</dbReference>
<gene>
    <name evidence="9" type="ORF">SAPINGB_P005095</name>
</gene>
<accession>A0A5E8C5L0</accession>
<dbReference type="SUPFAM" id="SSF75445">
    <property type="entry name" value="D-ribose-5-phosphate isomerase (RpiA), lid domain"/>
    <property type="match status" value="1"/>
</dbReference>
<dbReference type="RefSeq" id="XP_031855701.1">
    <property type="nucleotide sequence ID" value="XM_031999810.1"/>
</dbReference>
<dbReference type="EMBL" id="CABVLU010000004">
    <property type="protein sequence ID" value="VVT56486.1"/>
    <property type="molecule type" value="Genomic_DNA"/>
</dbReference>
<dbReference type="Pfam" id="PF06026">
    <property type="entry name" value="Rib_5-P_isom_A"/>
    <property type="match status" value="1"/>
</dbReference>
<reference evidence="9 10" key="1">
    <citation type="submission" date="2019-09" db="EMBL/GenBank/DDBJ databases">
        <authorList>
            <person name="Brejova B."/>
        </authorList>
    </citation>
    <scope>NUCLEOTIDE SEQUENCE [LARGE SCALE GENOMIC DNA]</scope>
</reference>
<evidence type="ECO:0000256" key="3">
    <source>
        <dbReference type="ARBA" id="ARBA00008088"/>
    </source>
</evidence>
<evidence type="ECO:0000256" key="1">
    <source>
        <dbReference type="ARBA" id="ARBA00001713"/>
    </source>
</evidence>
<dbReference type="PANTHER" id="PTHR11934">
    <property type="entry name" value="RIBOSE-5-PHOSPHATE ISOMERASE"/>
    <property type="match status" value="1"/>
</dbReference>
<evidence type="ECO:0000256" key="8">
    <source>
        <dbReference type="ARBA" id="ARBA00032273"/>
    </source>
</evidence>
<dbReference type="Proteomes" id="UP000398389">
    <property type="component" value="Unassembled WGS sequence"/>
</dbReference>
<evidence type="ECO:0000256" key="5">
    <source>
        <dbReference type="ARBA" id="ARBA00019150"/>
    </source>
</evidence>
<comment type="pathway">
    <text evidence="2">Carbohydrate degradation; pentose phosphate pathway; D-ribose 5-phosphate from D-ribulose 5-phosphate (non-oxidative stage): step 1/1.</text>
</comment>
<dbReference type="NCBIfam" id="TIGR00021">
    <property type="entry name" value="rpiA"/>
    <property type="match status" value="1"/>
</dbReference>
<dbReference type="Gene3D" id="3.30.70.260">
    <property type="match status" value="1"/>
</dbReference>
<dbReference type="Gene3D" id="3.40.50.1360">
    <property type="match status" value="1"/>
</dbReference>
<dbReference type="InterPro" id="IPR004788">
    <property type="entry name" value="Ribose5P_isomerase_type_A"/>
</dbReference>